<dbReference type="InterPro" id="IPR058788">
    <property type="entry name" value="ApnL_N"/>
</dbReference>
<keyword evidence="5" id="KW-1185">Reference proteome</keyword>
<accession>A0AAW9RYE7</accession>
<feature type="domain" description="D-apionate lactonase C-terminal" evidence="3">
    <location>
        <begin position="576"/>
        <end position="651"/>
    </location>
</feature>
<dbReference type="AlphaFoldDB" id="A0AAW9RYE7"/>
<feature type="domain" description="D-apionate lactonase N-terminal" evidence="1">
    <location>
        <begin position="8"/>
        <end position="233"/>
    </location>
</feature>
<comment type="caution">
    <text evidence="4">The sequence shown here is derived from an EMBL/GenBank/DDBJ whole genome shotgun (WGS) entry which is preliminary data.</text>
</comment>
<dbReference type="InterPro" id="IPR058789">
    <property type="entry name" value="ApnL_C"/>
</dbReference>
<evidence type="ECO:0000313" key="4">
    <source>
        <dbReference type="EMBL" id="MEJ8573975.1"/>
    </source>
</evidence>
<sequence>MSPSRAIRLFGTEEPVVQPTVLTAGPLQASLDAGNLRYIRVGGAEALRAIAFLSRDRNWATYNPEISNLRIDQREDGFTVTYDAVCKDSAQAFRYAARIEGSADGSLSFEAEGEALTDFVTNRTGFVVLHALDGVVGNPVTVEHTNGRVEESAFPERIDPACPFQDIRSLTHEFAPGLRVTCRMEGDAFEMEDHRNWMDASYKTYVRPLALPWPYTIAKGERSPQRVTMTLQGTPPSTQGGADDAVTVSVGGPAGHAMPRLGLAVPAEHVEAALENAGLLKAAGPSFLVCHFDQRAGHGAATMQAYGRLGEAVGTELVLEAVVPCVDGDGNPTADHAVLKRDIAFIREAASGVDFARVAVSPASDLKSTLPGSVFPPAPDWAELFAAARAAFPDAEIGGGMFSYFTELNRKRPPADVLDFICHTGCPIVHAGDDVSVTETLQALPSIFGSVRAFGGGKPYWIFPTAISMRANPYGAAPVENPDNLRQAMSRVDPRERGLLGAAWYAGYLAHAARAGVDAVTLGAVAGPSGIVRTRQDHAQPWFDDAAPQVMPPYAVLAGHMALHGADVLVTGIGGSGVQSLAVRRDGETTLWLTNLTGEEQTVRVEGISGDATARILDETGFEAACRDPAGIPATRVDLSNLRLRPYSVAQVAIA</sequence>
<dbReference type="Proteomes" id="UP001378188">
    <property type="component" value="Unassembled WGS sequence"/>
</dbReference>
<dbReference type="Pfam" id="PF25838">
    <property type="entry name" value="Apionate_lact_M"/>
    <property type="match status" value="1"/>
</dbReference>
<name>A0AAW9RYE7_9HYPH</name>
<evidence type="ECO:0000259" key="2">
    <source>
        <dbReference type="Pfam" id="PF25838"/>
    </source>
</evidence>
<organism evidence="4 5">
    <name type="scientific">Microbaculum marinum</name>
    <dbReference type="NCBI Taxonomy" id="1764581"/>
    <lineage>
        <taxon>Bacteria</taxon>
        <taxon>Pseudomonadati</taxon>
        <taxon>Pseudomonadota</taxon>
        <taxon>Alphaproteobacteria</taxon>
        <taxon>Hyphomicrobiales</taxon>
        <taxon>Tepidamorphaceae</taxon>
        <taxon>Microbaculum</taxon>
    </lineage>
</organism>
<dbReference type="EMBL" id="JAZHOF010000009">
    <property type="protein sequence ID" value="MEJ8573975.1"/>
    <property type="molecule type" value="Genomic_DNA"/>
</dbReference>
<evidence type="ECO:0000313" key="5">
    <source>
        <dbReference type="Proteomes" id="UP001378188"/>
    </source>
</evidence>
<dbReference type="InterPro" id="IPR058787">
    <property type="entry name" value="ApnL_M"/>
</dbReference>
<proteinExistence type="predicted"/>
<reference evidence="4 5" key="1">
    <citation type="submission" date="2024-02" db="EMBL/GenBank/DDBJ databases">
        <title>Genome analysis and characterization of Microbaculum marinisediminis sp. nov., isolated from marine sediment.</title>
        <authorList>
            <person name="Du Z.-J."/>
            <person name="Ye Y.-Q."/>
            <person name="Zhang Z.-R."/>
            <person name="Yuan S.-M."/>
            <person name="Zhang X.-Y."/>
        </authorList>
    </citation>
    <scope>NUCLEOTIDE SEQUENCE [LARGE SCALE GENOMIC DNA]</scope>
    <source>
        <strain evidence="4 5">SDUM1044001</strain>
    </source>
</reference>
<feature type="domain" description="D-apionate lactonase TIM barrel" evidence="2">
    <location>
        <begin position="261"/>
        <end position="564"/>
    </location>
</feature>
<dbReference type="Pfam" id="PF25837">
    <property type="entry name" value="Apionate_lact_N"/>
    <property type="match status" value="1"/>
</dbReference>
<dbReference type="Pfam" id="PF25839">
    <property type="entry name" value="Apionate_lact_C"/>
    <property type="match status" value="1"/>
</dbReference>
<evidence type="ECO:0000259" key="3">
    <source>
        <dbReference type="Pfam" id="PF25839"/>
    </source>
</evidence>
<dbReference type="RefSeq" id="WP_340331668.1">
    <property type="nucleotide sequence ID" value="NZ_JAZHOF010000009.1"/>
</dbReference>
<evidence type="ECO:0000259" key="1">
    <source>
        <dbReference type="Pfam" id="PF25837"/>
    </source>
</evidence>
<protein>
    <submittedName>
        <fullName evidence="4">Uncharacterized protein</fullName>
    </submittedName>
</protein>
<gene>
    <name evidence="4" type="ORF">V3328_20980</name>
</gene>